<dbReference type="AlphaFoldDB" id="A0AAD7J0W4"/>
<keyword evidence="1" id="KW-0812">Transmembrane</keyword>
<reference evidence="2" key="1">
    <citation type="submission" date="2023-03" db="EMBL/GenBank/DDBJ databases">
        <title>Massive genome expansion in bonnet fungi (Mycena s.s.) driven by repeated elements and novel gene families across ecological guilds.</title>
        <authorList>
            <consortium name="Lawrence Berkeley National Laboratory"/>
            <person name="Harder C.B."/>
            <person name="Miyauchi S."/>
            <person name="Viragh M."/>
            <person name="Kuo A."/>
            <person name="Thoen E."/>
            <person name="Andreopoulos B."/>
            <person name="Lu D."/>
            <person name="Skrede I."/>
            <person name="Drula E."/>
            <person name="Henrissat B."/>
            <person name="Morin E."/>
            <person name="Kohler A."/>
            <person name="Barry K."/>
            <person name="LaButti K."/>
            <person name="Morin E."/>
            <person name="Salamov A."/>
            <person name="Lipzen A."/>
            <person name="Mereny Z."/>
            <person name="Hegedus B."/>
            <person name="Baldrian P."/>
            <person name="Stursova M."/>
            <person name="Weitz H."/>
            <person name="Taylor A."/>
            <person name="Grigoriev I.V."/>
            <person name="Nagy L.G."/>
            <person name="Martin F."/>
            <person name="Kauserud H."/>
        </authorList>
    </citation>
    <scope>NUCLEOTIDE SEQUENCE</scope>
    <source>
        <strain evidence="2">CBHHK188m</strain>
    </source>
</reference>
<evidence type="ECO:0000256" key="1">
    <source>
        <dbReference type="SAM" id="Phobius"/>
    </source>
</evidence>
<keyword evidence="1" id="KW-1133">Transmembrane helix</keyword>
<gene>
    <name evidence="2" type="ORF">DFH07DRAFT_744507</name>
</gene>
<comment type="caution">
    <text evidence="2">The sequence shown here is derived from an EMBL/GenBank/DDBJ whole genome shotgun (WGS) entry which is preliminary data.</text>
</comment>
<feature type="transmembrane region" description="Helical" evidence="1">
    <location>
        <begin position="195"/>
        <end position="216"/>
    </location>
</feature>
<keyword evidence="3" id="KW-1185">Reference proteome</keyword>
<organism evidence="2 3">
    <name type="scientific">Mycena maculata</name>
    <dbReference type="NCBI Taxonomy" id="230809"/>
    <lineage>
        <taxon>Eukaryota</taxon>
        <taxon>Fungi</taxon>
        <taxon>Dikarya</taxon>
        <taxon>Basidiomycota</taxon>
        <taxon>Agaricomycotina</taxon>
        <taxon>Agaricomycetes</taxon>
        <taxon>Agaricomycetidae</taxon>
        <taxon>Agaricales</taxon>
        <taxon>Marasmiineae</taxon>
        <taxon>Mycenaceae</taxon>
        <taxon>Mycena</taxon>
    </lineage>
</organism>
<sequence length="370" mass="41088">MLAGRNPGFSPDIYDLKLFFLEITAEAASYGTCVLAFPPPIRILTSSDSVSGVFLTVALISMYTLVKRGIRDSSARQALLGIMLTMLLGATLHLGLHLPYIILQVPTLTADDEDPTPILKKLDLAQTTLRRLIYFLSDVVVCWRAWAIWSDNLAVKITLAICLLATFATSLTLYIFNANTIESGHQYPTLTQNFFGTFCLLVTNTTATSLIGYKLWRVSLFTPLSQGPRRSSIYRYYRRNLKKYLNRGNRMTRVEGVLTLLLESGCILLMVGDFGYFQAFGFEWFQPNISGIYPTLVILVVSHRDILGEDVFAYAPTLQLGTLSGPSIPPLPDFQNPPDSGHADEILSNDSRALRKAASSTFEPCTDLEC</sequence>
<protein>
    <submittedName>
        <fullName evidence="2">Uncharacterized protein</fullName>
    </submittedName>
</protein>
<evidence type="ECO:0000313" key="3">
    <source>
        <dbReference type="Proteomes" id="UP001215280"/>
    </source>
</evidence>
<feature type="transmembrane region" description="Helical" evidence="1">
    <location>
        <begin position="49"/>
        <end position="66"/>
    </location>
</feature>
<feature type="transmembrane region" description="Helical" evidence="1">
    <location>
        <begin position="257"/>
        <end position="277"/>
    </location>
</feature>
<feature type="transmembrane region" description="Helical" evidence="1">
    <location>
        <begin position="132"/>
        <end position="150"/>
    </location>
</feature>
<proteinExistence type="predicted"/>
<name>A0AAD7J0W4_9AGAR</name>
<feature type="transmembrane region" description="Helical" evidence="1">
    <location>
        <begin position="78"/>
        <end position="102"/>
    </location>
</feature>
<dbReference type="Proteomes" id="UP001215280">
    <property type="component" value="Unassembled WGS sequence"/>
</dbReference>
<dbReference type="EMBL" id="JARJLG010000071">
    <property type="protein sequence ID" value="KAJ7753419.1"/>
    <property type="molecule type" value="Genomic_DNA"/>
</dbReference>
<evidence type="ECO:0000313" key="2">
    <source>
        <dbReference type="EMBL" id="KAJ7753419.1"/>
    </source>
</evidence>
<accession>A0AAD7J0W4</accession>
<keyword evidence="1" id="KW-0472">Membrane</keyword>
<feature type="transmembrane region" description="Helical" evidence="1">
    <location>
        <begin position="157"/>
        <end position="175"/>
    </location>
</feature>